<dbReference type="AlphaFoldDB" id="A0A1G7QRK8"/>
<dbReference type="EMBL" id="LT629690">
    <property type="protein sequence ID" value="SDG01166.1"/>
    <property type="molecule type" value="Genomic_DNA"/>
</dbReference>
<protein>
    <submittedName>
        <fullName evidence="2">Helix-turn-helix domain-containing protein</fullName>
    </submittedName>
</protein>
<organism evidence="2 3">
    <name type="scientific">Terriglobus roseus</name>
    <dbReference type="NCBI Taxonomy" id="392734"/>
    <lineage>
        <taxon>Bacteria</taxon>
        <taxon>Pseudomonadati</taxon>
        <taxon>Acidobacteriota</taxon>
        <taxon>Terriglobia</taxon>
        <taxon>Terriglobales</taxon>
        <taxon>Acidobacteriaceae</taxon>
        <taxon>Terriglobus</taxon>
    </lineage>
</organism>
<dbReference type="Proteomes" id="UP000182427">
    <property type="component" value="Chromosome I"/>
</dbReference>
<dbReference type="OrthoDB" id="123140at2"/>
<accession>A0A1G7QRK8</accession>
<dbReference type="SUPFAM" id="SSF46955">
    <property type="entry name" value="Putative DNA-binding domain"/>
    <property type="match status" value="1"/>
</dbReference>
<reference evidence="2 3" key="1">
    <citation type="submission" date="2016-10" db="EMBL/GenBank/DDBJ databases">
        <authorList>
            <person name="de Groot N.N."/>
        </authorList>
    </citation>
    <scope>NUCLEOTIDE SEQUENCE [LARGE SCALE GENOMIC DNA]</scope>
    <source>
        <strain evidence="2 3">GAS232</strain>
    </source>
</reference>
<feature type="domain" description="Helix-turn-helix" evidence="1">
    <location>
        <begin position="53"/>
        <end position="101"/>
    </location>
</feature>
<evidence type="ECO:0000313" key="3">
    <source>
        <dbReference type="Proteomes" id="UP000182427"/>
    </source>
</evidence>
<keyword evidence="3" id="KW-1185">Reference proteome</keyword>
<dbReference type="Pfam" id="PF12728">
    <property type="entry name" value="HTH_17"/>
    <property type="match status" value="1"/>
</dbReference>
<evidence type="ECO:0000313" key="2">
    <source>
        <dbReference type="EMBL" id="SDG01166.1"/>
    </source>
</evidence>
<proteinExistence type="predicted"/>
<evidence type="ECO:0000259" key="1">
    <source>
        <dbReference type="Pfam" id="PF12728"/>
    </source>
</evidence>
<sequence length="122" mass="13536">MDDGQKDAVAVAGTSGTRRAYSLRRRRTKWNMLPANTSVAPSAITVPVIEKPLTAQQLAEIVPLHPVTLLRWARENRIPHRRLGPRRVVFMPSQIQHWLATGSGLYPETVSCAASTQERQAA</sequence>
<gene>
    <name evidence="2" type="ORF">SAMN05444167_3972</name>
</gene>
<name>A0A1G7QRK8_9BACT</name>
<dbReference type="InterPro" id="IPR041657">
    <property type="entry name" value="HTH_17"/>
</dbReference>
<dbReference type="InterPro" id="IPR009061">
    <property type="entry name" value="DNA-bd_dom_put_sf"/>
</dbReference>